<dbReference type="OMA" id="KKSLQHM"/>
<gene>
    <name evidence="2" type="ORF">G210_0625</name>
</gene>
<protein>
    <submittedName>
        <fullName evidence="2">Uncharacterized protein</fullName>
    </submittedName>
</protein>
<feature type="non-terminal residue" evidence="2">
    <location>
        <position position="1"/>
    </location>
</feature>
<evidence type="ECO:0000313" key="3">
    <source>
        <dbReference type="Proteomes" id="UP000011777"/>
    </source>
</evidence>
<evidence type="ECO:0000313" key="2">
    <source>
        <dbReference type="EMBL" id="EMG48762.1"/>
    </source>
</evidence>
<dbReference type="eggNOG" id="ENOG502S53E">
    <property type="taxonomic scope" value="Eukaryota"/>
</dbReference>
<dbReference type="AlphaFoldDB" id="M3HMT2"/>
<dbReference type="HOGENOM" id="CLU_157438_0_0_1"/>
<dbReference type="STRING" id="1245528.M3HMT2"/>
<dbReference type="OrthoDB" id="5239630at2759"/>
<reference evidence="2 3" key="1">
    <citation type="submission" date="2013-02" db="EMBL/GenBank/DDBJ databases">
        <title>Genome sequence of Candida maltosa Xu316, a potential industrial strain for xylitol and ethanol production.</title>
        <authorList>
            <person name="Yu J."/>
            <person name="Wang Q."/>
            <person name="Geng X."/>
            <person name="Bao W."/>
            <person name="He P."/>
            <person name="Cai J."/>
        </authorList>
    </citation>
    <scope>NUCLEOTIDE SEQUENCE [LARGE SCALE GENOMIC DNA]</scope>
    <source>
        <strain evidence="3">Xu316</strain>
    </source>
</reference>
<evidence type="ECO:0000256" key="1">
    <source>
        <dbReference type="SAM" id="MobiDB-lite"/>
    </source>
</evidence>
<dbReference type="EMBL" id="AOGT01000989">
    <property type="protein sequence ID" value="EMG48762.1"/>
    <property type="molecule type" value="Genomic_DNA"/>
</dbReference>
<comment type="caution">
    <text evidence="2">The sequence shown here is derived from an EMBL/GenBank/DDBJ whole genome shotgun (WGS) entry which is preliminary data.</text>
</comment>
<proteinExistence type="predicted"/>
<accession>M3HMT2</accession>
<keyword evidence="3" id="KW-1185">Reference proteome</keyword>
<feature type="region of interest" description="Disordered" evidence="1">
    <location>
        <begin position="1"/>
        <end position="45"/>
    </location>
</feature>
<sequence>MAQGNLKLKSKQAARVTKNQKNPKKAAPKIIKPKKATARDSQKLTKTHLGQLMKSTEKLIAGRVGHLELIKGSRRQVEKENKEAKKAKK</sequence>
<organism evidence="2 3">
    <name type="scientific">Candida maltosa (strain Xu316)</name>
    <name type="common">Yeast</name>
    <dbReference type="NCBI Taxonomy" id="1245528"/>
    <lineage>
        <taxon>Eukaryota</taxon>
        <taxon>Fungi</taxon>
        <taxon>Dikarya</taxon>
        <taxon>Ascomycota</taxon>
        <taxon>Saccharomycotina</taxon>
        <taxon>Pichiomycetes</taxon>
        <taxon>Debaryomycetaceae</taxon>
        <taxon>Candida/Lodderomyces clade</taxon>
        <taxon>Candida</taxon>
    </lineage>
</organism>
<dbReference type="Proteomes" id="UP000011777">
    <property type="component" value="Unassembled WGS sequence"/>
</dbReference>
<name>M3HMT2_CANMX</name>
<feature type="compositionally biased region" description="Basic residues" evidence="1">
    <location>
        <begin position="21"/>
        <end position="36"/>
    </location>
</feature>
<dbReference type="Pfam" id="PF09495">
    <property type="entry name" value="DUF2462"/>
    <property type="match status" value="1"/>
</dbReference>
<dbReference type="InterPro" id="IPR019034">
    <property type="entry name" value="UPF0390"/>
</dbReference>